<dbReference type="PANTHER" id="PTHR46986">
    <property type="entry name" value="ENDORIBONUCLEASE YBEY, CHLOROPLASTIC"/>
    <property type="match status" value="1"/>
</dbReference>
<evidence type="ECO:0000256" key="6">
    <source>
        <dbReference type="ARBA" id="ARBA00022833"/>
    </source>
</evidence>
<comment type="similarity">
    <text evidence="1 7">Belongs to the endoribonuclease YbeY family.</text>
</comment>
<organism evidence="8 9">
    <name type="scientific">Campylobacter hominis (strain ATCC BAA-381 / DSM 21671 / CCUG 45161 / LMG 19568 / NCTC 13146 / CH001A)</name>
    <dbReference type="NCBI Taxonomy" id="360107"/>
    <lineage>
        <taxon>Bacteria</taxon>
        <taxon>Pseudomonadati</taxon>
        <taxon>Campylobacterota</taxon>
        <taxon>Epsilonproteobacteria</taxon>
        <taxon>Campylobacterales</taxon>
        <taxon>Campylobacteraceae</taxon>
        <taxon>Campylobacter</taxon>
    </lineage>
</organism>
<feature type="binding site" evidence="7">
    <location>
        <position position="98"/>
    </location>
    <ligand>
        <name>Zn(2+)</name>
        <dbReference type="ChEBI" id="CHEBI:29105"/>
        <note>catalytic</note>
    </ligand>
</feature>
<comment type="cofactor">
    <cofactor evidence="7">
        <name>Zn(2+)</name>
        <dbReference type="ChEBI" id="CHEBI:29105"/>
    </cofactor>
    <text evidence="7">Binds 1 zinc ion.</text>
</comment>
<dbReference type="Gene3D" id="3.40.390.30">
    <property type="entry name" value="Metalloproteases ('zincins'), catalytic domain"/>
    <property type="match status" value="1"/>
</dbReference>
<reference evidence="9" key="1">
    <citation type="submission" date="2007-07" db="EMBL/GenBank/DDBJ databases">
        <title>Complete genome sequence of Campylobacter hominis ATCC BAA-381, a commensal isolated from the human gastrointestinal tract.</title>
        <authorList>
            <person name="Fouts D.E."/>
            <person name="Mongodin E.F."/>
            <person name="Puiu D."/>
            <person name="Sebastian Y."/>
            <person name="Miller W.G."/>
            <person name="Mandrell R.E."/>
            <person name="Nelson K.E."/>
        </authorList>
    </citation>
    <scope>NUCLEOTIDE SEQUENCE [LARGE SCALE GENOMIC DNA]</scope>
    <source>
        <strain evidence="9">ATCC BAA-381 / LMG 19568 / NCTC 13146 / CH001A</strain>
    </source>
</reference>
<comment type="subcellular location">
    <subcellularLocation>
        <location evidence="7">Cytoplasm</location>
    </subcellularLocation>
</comment>
<dbReference type="InterPro" id="IPR020549">
    <property type="entry name" value="YbeY_CS"/>
</dbReference>
<dbReference type="PROSITE" id="PS01306">
    <property type="entry name" value="UPF0054"/>
    <property type="match status" value="1"/>
</dbReference>
<dbReference type="EMBL" id="CP000776">
    <property type="protein sequence ID" value="ABS51194.1"/>
    <property type="molecule type" value="Genomic_DNA"/>
</dbReference>
<gene>
    <name evidence="7" type="primary">ybeY</name>
    <name evidence="8" type="ordered locus">CHAB381_0743</name>
</gene>
<keyword evidence="7" id="KW-0690">Ribosome biogenesis</keyword>
<dbReference type="GO" id="GO:0004222">
    <property type="term" value="F:metalloendopeptidase activity"/>
    <property type="evidence" value="ECO:0007669"/>
    <property type="project" value="InterPro"/>
</dbReference>
<evidence type="ECO:0000256" key="2">
    <source>
        <dbReference type="ARBA" id="ARBA00022722"/>
    </source>
</evidence>
<keyword evidence="7" id="KW-0698">rRNA processing</keyword>
<dbReference type="Proteomes" id="UP000002407">
    <property type="component" value="Chromosome"/>
</dbReference>
<dbReference type="eggNOG" id="COG0319">
    <property type="taxonomic scope" value="Bacteria"/>
</dbReference>
<keyword evidence="7" id="KW-0963">Cytoplasm</keyword>
<name>A7I1C9_CAMHC</name>
<feature type="binding site" evidence="7">
    <location>
        <position position="108"/>
    </location>
    <ligand>
        <name>Zn(2+)</name>
        <dbReference type="ChEBI" id="CHEBI:29105"/>
        <note>catalytic</note>
    </ligand>
</feature>
<dbReference type="KEGG" id="cha:CHAB381_0743"/>
<dbReference type="PANTHER" id="PTHR46986:SF1">
    <property type="entry name" value="ENDORIBONUCLEASE YBEY, CHLOROPLASTIC"/>
    <property type="match status" value="1"/>
</dbReference>
<evidence type="ECO:0000313" key="8">
    <source>
        <dbReference type="EMBL" id="ABS51194.1"/>
    </source>
</evidence>
<dbReference type="HAMAP" id="MF_00009">
    <property type="entry name" value="Endoribonucl_YbeY"/>
    <property type="match status" value="1"/>
</dbReference>
<dbReference type="GO" id="GO:0005737">
    <property type="term" value="C:cytoplasm"/>
    <property type="evidence" value="ECO:0007669"/>
    <property type="project" value="UniProtKB-SubCell"/>
</dbReference>
<dbReference type="NCBIfam" id="TIGR00043">
    <property type="entry name" value="rRNA maturation RNase YbeY"/>
    <property type="match status" value="1"/>
</dbReference>
<proteinExistence type="inferred from homology"/>
<accession>A7I1C9</accession>
<evidence type="ECO:0000256" key="5">
    <source>
        <dbReference type="ARBA" id="ARBA00022801"/>
    </source>
</evidence>
<evidence type="ECO:0000256" key="1">
    <source>
        <dbReference type="ARBA" id="ARBA00010875"/>
    </source>
</evidence>
<keyword evidence="4 7" id="KW-0255">Endonuclease</keyword>
<dbReference type="SUPFAM" id="SSF55486">
    <property type="entry name" value="Metalloproteases ('zincins'), catalytic domain"/>
    <property type="match status" value="1"/>
</dbReference>
<evidence type="ECO:0000256" key="4">
    <source>
        <dbReference type="ARBA" id="ARBA00022759"/>
    </source>
</evidence>
<keyword evidence="3 7" id="KW-0479">Metal-binding</keyword>
<dbReference type="STRING" id="360107.CHAB381_0743"/>
<dbReference type="InterPro" id="IPR002036">
    <property type="entry name" value="YbeY"/>
</dbReference>
<feature type="binding site" evidence="7">
    <location>
        <position position="102"/>
    </location>
    <ligand>
        <name>Zn(2+)</name>
        <dbReference type="ChEBI" id="CHEBI:29105"/>
        <note>catalytic</note>
    </ligand>
</feature>
<dbReference type="HOGENOM" id="CLU_106710_3_0_7"/>
<evidence type="ECO:0000313" key="9">
    <source>
        <dbReference type="Proteomes" id="UP000002407"/>
    </source>
</evidence>
<sequence length="138" mass="15900">MVICETEFPQILNDINKFLGSYNVELVFVNSDEMKELNLTERGIDKTTDVLSFPLFSKIDNYGDFPIGSVVINLDLAKRKANELGHNVNDEIALLFMHGFLHILGFDHETDNGEMREKEREIIENFKLPKSLIIRNEI</sequence>
<dbReference type="OrthoDB" id="9807740at2"/>
<keyword evidence="2 7" id="KW-0540">Nuclease</keyword>
<dbReference type="AlphaFoldDB" id="A7I1C9"/>
<dbReference type="InterPro" id="IPR023091">
    <property type="entry name" value="MetalPrtase_cat_dom_sf_prd"/>
</dbReference>
<dbReference type="RefSeq" id="WP_012108608.1">
    <property type="nucleotide sequence ID" value="NC_009714.1"/>
</dbReference>
<evidence type="ECO:0000256" key="3">
    <source>
        <dbReference type="ARBA" id="ARBA00022723"/>
    </source>
</evidence>
<dbReference type="EC" id="3.1.-.-" evidence="7"/>
<evidence type="ECO:0000256" key="7">
    <source>
        <dbReference type="HAMAP-Rule" id="MF_00009"/>
    </source>
</evidence>
<dbReference type="GO" id="GO:0008270">
    <property type="term" value="F:zinc ion binding"/>
    <property type="evidence" value="ECO:0007669"/>
    <property type="project" value="UniProtKB-UniRule"/>
</dbReference>
<comment type="function">
    <text evidence="7">Single strand-specific metallo-endoribonuclease involved in late-stage 70S ribosome quality control and in maturation of the 3' terminus of the 16S rRNA.</text>
</comment>
<dbReference type="GO" id="GO:0004521">
    <property type="term" value="F:RNA endonuclease activity"/>
    <property type="evidence" value="ECO:0007669"/>
    <property type="project" value="UniProtKB-UniRule"/>
</dbReference>
<keyword evidence="9" id="KW-1185">Reference proteome</keyword>
<protein>
    <recommendedName>
        <fullName evidence="7">Endoribonuclease YbeY</fullName>
        <ecNumber evidence="7">3.1.-.-</ecNumber>
    </recommendedName>
</protein>
<dbReference type="GO" id="GO:0006364">
    <property type="term" value="P:rRNA processing"/>
    <property type="evidence" value="ECO:0007669"/>
    <property type="project" value="UniProtKB-UniRule"/>
</dbReference>
<keyword evidence="6 7" id="KW-0862">Zinc</keyword>
<keyword evidence="5 7" id="KW-0378">Hydrolase</keyword>
<dbReference type="Pfam" id="PF02130">
    <property type="entry name" value="YbeY"/>
    <property type="match status" value="1"/>
</dbReference>